<name>A0AAP0B3T7_9ASPA</name>
<proteinExistence type="predicted"/>
<dbReference type="EMBL" id="JBBWWQ010000016">
    <property type="protein sequence ID" value="KAK8925719.1"/>
    <property type="molecule type" value="Genomic_DNA"/>
</dbReference>
<gene>
    <name evidence="2" type="ORF">KSP39_PZI018771</name>
</gene>
<protein>
    <submittedName>
        <fullName evidence="2">Uncharacterized protein</fullName>
    </submittedName>
</protein>
<reference evidence="2 3" key="1">
    <citation type="journal article" date="2022" name="Nat. Plants">
        <title>Genomes of leafy and leafless Platanthera orchids illuminate the evolution of mycoheterotrophy.</title>
        <authorList>
            <person name="Li M.H."/>
            <person name="Liu K.W."/>
            <person name="Li Z."/>
            <person name="Lu H.C."/>
            <person name="Ye Q.L."/>
            <person name="Zhang D."/>
            <person name="Wang J.Y."/>
            <person name="Li Y.F."/>
            <person name="Zhong Z.M."/>
            <person name="Liu X."/>
            <person name="Yu X."/>
            <person name="Liu D.K."/>
            <person name="Tu X.D."/>
            <person name="Liu B."/>
            <person name="Hao Y."/>
            <person name="Liao X.Y."/>
            <person name="Jiang Y.T."/>
            <person name="Sun W.H."/>
            <person name="Chen J."/>
            <person name="Chen Y.Q."/>
            <person name="Ai Y."/>
            <person name="Zhai J.W."/>
            <person name="Wu S.S."/>
            <person name="Zhou Z."/>
            <person name="Hsiao Y.Y."/>
            <person name="Wu W.L."/>
            <person name="Chen Y.Y."/>
            <person name="Lin Y.F."/>
            <person name="Hsu J.L."/>
            <person name="Li C.Y."/>
            <person name="Wang Z.W."/>
            <person name="Zhao X."/>
            <person name="Zhong W.Y."/>
            <person name="Ma X.K."/>
            <person name="Ma L."/>
            <person name="Huang J."/>
            <person name="Chen G.Z."/>
            <person name="Huang M.Z."/>
            <person name="Huang L."/>
            <person name="Peng D.H."/>
            <person name="Luo Y.B."/>
            <person name="Zou S.Q."/>
            <person name="Chen S.P."/>
            <person name="Lan S."/>
            <person name="Tsai W.C."/>
            <person name="Van de Peer Y."/>
            <person name="Liu Z.J."/>
        </authorList>
    </citation>
    <scope>NUCLEOTIDE SEQUENCE [LARGE SCALE GENOMIC DNA]</scope>
    <source>
        <strain evidence="2">Lor287</strain>
    </source>
</reference>
<comment type="caution">
    <text evidence="2">The sequence shown here is derived from an EMBL/GenBank/DDBJ whole genome shotgun (WGS) entry which is preliminary data.</text>
</comment>
<accession>A0AAP0B3T7</accession>
<organism evidence="2 3">
    <name type="scientific">Platanthera zijinensis</name>
    <dbReference type="NCBI Taxonomy" id="2320716"/>
    <lineage>
        <taxon>Eukaryota</taxon>
        <taxon>Viridiplantae</taxon>
        <taxon>Streptophyta</taxon>
        <taxon>Embryophyta</taxon>
        <taxon>Tracheophyta</taxon>
        <taxon>Spermatophyta</taxon>
        <taxon>Magnoliopsida</taxon>
        <taxon>Liliopsida</taxon>
        <taxon>Asparagales</taxon>
        <taxon>Orchidaceae</taxon>
        <taxon>Orchidoideae</taxon>
        <taxon>Orchideae</taxon>
        <taxon>Orchidinae</taxon>
        <taxon>Platanthera</taxon>
    </lineage>
</organism>
<evidence type="ECO:0000313" key="3">
    <source>
        <dbReference type="Proteomes" id="UP001418222"/>
    </source>
</evidence>
<keyword evidence="3" id="KW-1185">Reference proteome</keyword>
<feature type="region of interest" description="Disordered" evidence="1">
    <location>
        <begin position="14"/>
        <end position="41"/>
    </location>
</feature>
<evidence type="ECO:0000256" key="1">
    <source>
        <dbReference type="SAM" id="MobiDB-lite"/>
    </source>
</evidence>
<sequence length="79" mass="8703">MDVLIPEEYAVRRRTEKSMRESAAGFVAGSGSMRQGNEERRSGELWTALVRRLLERKDEIPSGSGEKGSPDLLSGCFSA</sequence>
<feature type="region of interest" description="Disordered" evidence="1">
    <location>
        <begin position="57"/>
        <end position="79"/>
    </location>
</feature>
<evidence type="ECO:0000313" key="2">
    <source>
        <dbReference type="EMBL" id="KAK8925719.1"/>
    </source>
</evidence>
<dbReference type="Proteomes" id="UP001418222">
    <property type="component" value="Unassembled WGS sequence"/>
</dbReference>
<dbReference type="AlphaFoldDB" id="A0AAP0B3T7"/>